<organism evidence="2 3">
    <name type="scientific">Mariniphaga sediminis</name>
    <dbReference type="NCBI Taxonomy" id="1628158"/>
    <lineage>
        <taxon>Bacteria</taxon>
        <taxon>Pseudomonadati</taxon>
        <taxon>Bacteroidota</taxon>
        <taxon>Bacteroidia</taxon>
        <taxon>Marinilabiliales</taxon>
        <taxon>Prolixibacteraceae</taxon>
        <taxon>Mariniphaga</taxon>
    </lineage>
</organism>
<name>A0A399CVN8_9BACT</name>
<reference evidence="2 3" key="1">
    <citation type="journal article" date="2015" name="Int. J. Syst. Evol. Microbiol.">
        <title>Mariniphaga sediminis sp. nov., isolated from coastal sediment.</title>
        <authorList>
            <person name="Wang F.Q."/>
            <person name="Shen Q.Y."/>
            <person name="Chen G.J."/>
            <person name="Du Z.J."/>
        </authorList>
    </citation>
    <scope>NUCLEOTIDE SEQUENCE [LARGE SCALE GENOMIC DNA]</scope>
    <source>
        <strain evidence="2 3">SY21</strain>
    </source>
</reference>
<dbReference type="CDD" id="cd10931">
    <property type="entry name" value="CE4_u7"/>
    <property type="match status" value="1"/>
</dbReference>
<dbReference type="EMBL" id="QWET01000016">
    <property type="protein sequence ID" value="RIH63835.1"/>
    <property type="molecule type" value="Genomic_DNA"/>
</dbReference>
<accession>A0A399CVN8</accession>
<proteinExistence type="predicted"/>
<dbReference type="RefSeq" id="WP_119351293.1">
    <property type="nucleotide sequence ID" value="NZ_QWET01000016.1"/>
</dbReference>
<evidence type="ECO:0000259" key="1">
    <source>
        <dbReference type="Pfam" id="PF23019"/>
    </source>
</evidence>
<dbReference type="AlphaFoldDB" id="A0A399CVN8"/>
<dbReference type="Proteomes" id="UP000266441">
    <property type="component" value="Unassembled WGS sequence"/>
</dbReference>
<feature type="domain" description="DUF7033" evidence="1">
    <location>
        <begin position="95"/>
        <end position="184"/>
    </location>
</feature>
<gene>
    <name evidence="2" type="ORF">D1164_18045</name>
</gene>
<dbReference type="InterPro" id="IPR054297">
    <property type="entry name" value="DUF7033"/>
</dbReference>
<evidence type="ECO:0000313" key="2">
    <source>
        <dbReference type="EMBL" id="RIH63835.1"/>
    </source>
</evidence>
<sequence length="440" mass="51578">MILIYTEELTPRIEYISRLIFTTILQNEVSFTTKSSKFLVSDLPKINYSYEKFGNEFYLKPHRFLHCKALIQPNIQPVWYNGEKYFFESSADSDLPFDPLAASFYLVSRYEEYLDTQRDRHNRFPAEESILVKYGLLKKPVVNIWAHLLAGKLKARFPELIFPEPKFEFLSTIDIDNAWAYAHKGFWRSFGAFSQAVSKGHFTEARNRIRVWQGRQTDPYDTYNFLNKTYEGNENKVLFFFLLGDYKRFDKNVSWKNKHLQKLVKETAAKYSVGIHPSFSASKKKGKKKLATEIGRFKKITASEVTKSRQHFLRLRLPRSYRRLIKAGISEDYTMGYPSHTGFRAGTCTPYYFYDLKRETATSLKIIPFQVMDVTLHQYMGLPPEEASAEIENLMQEVKNVGGVFSAIWHNETLNDMDDWKGYRDVFIKMNQKGFEWANA</sequence>
<dbReference type="Pfam" id="PF23019">
    <property type="entry name" value="DUF7033"/>
    <property type="match status" value="1"/>
</dbReference>
<protein>
    <recommendedName>
        <fullName evidence="1">DUF7033 domain-containing protein</fullName>
    </recommendedName>
</protein>
<dbReference type="OrthoDB" id="5573484at2"/>
<evidence type="ECO:0000313" key="3">
    <source>
        <dbReference type="Proteomes" id="UP000266441"/>
    </source>
</evidence>
<comment type="caution">
    <text evidence="2">The sequence shown here is derived from an EMBL/GenBank/DDBJ whole genome shotgun (WGS) entry which is preliminary data.</text>
</comment>
<keyword evidence="3" id="KW-1185">Reference proteome</keyword>